<keyword evidence="4" id="KW-1185">Reference proteome</keyword>
<keyword evidence="2" id="KW-0143">Chaperone</keyword>
<organism evidence="3 4">
    <name type="scientific">Hibiscus sabdariffa</name>
    <name type="common">roselle</name>
    <dbReference type="NCBI Taxonomy" id="183260"/>
    <lineage>
        <taxon>Eukaryota</taxon>
        <taxon>Viridiplantae</taxon>
        <taxon>Streptophyta</taxon>
        <taxon>Embryophyta</taxon>
        <taxon>Tracheophyta</taxon>
        <taxon>Spermatophyta</taxon>
        <taxon>Magnoliopsida</taxon>
        <taxon>eudicotyledons</taxon>
        <taxon>Gunneridae</taxon>
        <taxon>Pentapetalae</taxon>
        <taxon>rosids</taxon>
        <taxon>malvids</taxon>
        <taxon>Malvales</taxon>
        <taxon>Malvaceae</taxon>
        <taxon>Malvoideae</taxon>
        <taxon>Hibiscus</taxon>
    </lineage>
</organism>
<reference evidence="3 4" key="1">
    <citation type="journal article" date="2024" name="G3 (Bethesda)">
        <title>Genome assembly of Hibiscus sabdariffa L. provides insights into metabolisms of medicinal natural products.</title>
        <authorList>
            <person name="Kim T."/>
        </authorList>
    </citation>
    <scope>NUCLEOTIDE SEQUENCE [LARGE SCALE GENOMIC DNA]</scope>
    <source>
        <strain evidence="3">TK-2024</strain>
        <tissue evidence="3">Old leaves</tissue>
    </source>
</reference>
<dbReference type="PANTHER" id="PTHR11528">
    <property type="entry name" value="HEAT SHOCK PROTEIN 90 FAMILY MEMBER"/>
    <property type="match status" value="1"/>
</dbReference>
<dbReference type="EMBL" id="JBBPBN010000002">
    <property type="protein sequence ID" value="KAK9045190.1"/>
    <property type="molecule type" value="Genomic_DNA"/>
</dbReference>
<evidence type="ECO:0000256" key="2">
    <source>
        <dbReference type="ARBA" id="ARBA00023186"/>
    </source>
</evidence>
<evidence type="ECO:0000313" key="3">
    <source>
        <dbReference type="EMBL" id="KAK9045190.1"/>
    </source>
</evidence>
<dbReference type="Pfam" id="PF00183">
    <property type="entry name" value="HSP90"/>
    <property type="match status" value="1"/>
</dbReference>
<comment type="caution">
    <text evidence="3">The sequence shown here is derived from an EMBL/GenBank/DDBJ whole genome shotgun (WGS) entry which is preliminary data.</text>
</comment>
<gene>
    <name evidence="3" type="ORF">V6N11_059079</name>
</gene>
<dbReference type="SUPFAM" id="SSF110942">
    <property type="entry name" value="HSP90 C-terminal domain"/>
    <property type="match status" value="1"/>
</dbReference>
<accession>A0ABR2U6A6</accession>
<dbReference type="Gene3D" id="1.20.120.790">
    <property type="entry name" value="Heat shock protein 90, C-terminal domain"/>
    <property type="match status" value="1"/>
</dbReference>
<sequence length="121" mass="13742">MKAQALKDNSMSSYMCSKKTRENDTDIGIMEELRKRAEANKNEKPVKDLELLLYDTALLTSGFSIYNPNIFAARIHRMLKLGLSIYEDEVDGDGDGDDAGMLPLEEDDAEEAIWKNTWCIF</sequence>
<comment type="similarity">
    <text evidence="1">Belongs to the heat shock protein 90 family.</text>
</comment>
<protein>
    <submittedName>
        <fullName evidence="3">Uncharacterized protein</fullName>
    </submittedName>
</protein>
<dbReference type="InterPro" id="IPR037196">
    <property type="entry name" value="HSP90_C"/>
</dbReference>
<dbReference type="Proteomes" id="UP001396334">
    <property type="component" value="Unassembled WGS sequence"/>
</dbReference>
<evidence type="ECO:0000256" key="1">
    <source>
        <dbReference type="ARBA" id="ARBA00008239"/>
    </source>
</evidence>
<evidence type="ECO:0000313" key="4">
    <source>
        <dbReference type="Proteomes" id="UP001396334"/>
    </source>
</evidence>
<name>A0ABR2U6A6_9ROSI</name>
<dbReference type="InterPro" id="IPR001404">
    <property type="entry name" value="Hsp90_fam"/>
</dbReference>
<proteinExistence type="inferred from homology"/>